<proteinExistence type="predicted"/>
<accession>A0ABW2UQJ7</accession>
<reference evidence="2" key="1">
    <citation type="journal article" date="2019" name="Int. J. Syst. Evol. Microbiol.">
        <title>The Global Catalogue of Microorganisms (GCM) 10K type strain sequencing project: providing services to taxonomists for standard genome sequencing and annotation.</title>
        <authorList>
            <consortium name="The Broad Institute Genomics Platform"/>
            <consortium name="The Broad Institute Genome Sequencing Center for Infectious Disease"/>
            <person name="Wu L."/>
            <person name="Ma J."/>
        </authorList>
    </citation>
    <scope>NUCLEOTIDE SEQUENCE [LARGE SCALE GENOMIC DNA]</scope>
    <source>
        <strain evidence="2">JCM 30234</strain>
    </source>
</reference>
<evidence type="ECO:0000313" key="2">
    <source>
        <dbReference type="Proteomes" id="UP001596620"/>
    </source>
</evidence>
<gene>
    <name evidence="1" type="ORF">ACFQU8_02225</name>
</gene>
<evidence type="ECO:0000313" key="1">
    <source>
        <dbReference type="EMBL" id="MFC7746056.1"/>
    </source>
</evidence>
<name>A0ABW2UQJ7_9BACI</name>
<dbReference type="GO" id="GO:0016787">
    <property type="term" value="F:hydrolase activity"/>
    <property type="evidence" value="ECO:0007669"/>
    <property type="project" value="UniProtKB-KW"/>
</dbReference>
<comment type="caution">
    <text evidence="1">The sequence shown here is derived from an EMBL/GenBank/DDBJ whole genome shotgun (WGS) entry which is preliminary data.</text>
</comment>
<keyword evidence="1" id="KW-0378">Hydrolase</keyword>
<dbReference type="RefSeq" id="WP_382357538.1">
    <property type="nucleotide sequence ID" value="NZ_JBHTGR010000004.1"/>
</dbReference>
<protein>
    <submittedName>
        <fullName evidence="1">Hydrolase</fullName>
    </submittedName>
</protein>
<dbReference type="Proteomes" id="UP001596620">
    <property type="component" value="Unassembled WGS sequence"/>
</dbReference>
<sequence length="105" mass="12347">MKKKFYFNMGSQEISQVRYANNDTYVIYATEDEANQLRQQLDGMNTADMNAFYRSHVPIKSYHHDKPNDDYDAGITDAFQMIYDLGDNETKQHIENMGILSDYRM</sequence>
<dbReference type="EMBL" id="JBHTGR010000004">
    <property type="protein sequence ID" value="MFC7746056.1"/>
    <property type="molecule type" value="Genomic_DNA"/>
</dbReference>
<organism evidence="1 2">
    <name type="scientific">Lentibacillus kimchii</name>
    <dbReference type="NCBI Taxonomy" id="1542911"/>
    <lineage>
        <taxon>Bacteria</taxon>
        <taxon>Bacillati</taxon>
        <taxon>Bacillota</taxon>
        <taxon>Bacilli</taxon>
        <taxon>Bacillales</taxon>
        <taxon>Bacillaceae</taxon>
        <taxon>Lentibacillus</taxon>
    </lineage>
</organism>
<keyword evidence="2" id="KW-1185">Reference proteome</keyword>